<dbReference type="AlphaFoldDB" id="A0A4S8IT11"/>
<proteinExistence type="predicted"/>
<keyword evidence="3" id="KW-1185">Reference proteome</keyword>
<protein>
    <submittedName>
        <fullName evidence="2">Uncharacterized protein</fullName>
    </submittedName>
</protein>
<dbReference type="EMBL" id="PYDT01000009">
    <property type="protein sequence ID" value="THU51549.1"/>
    <property type="molecule type" value="Genomic_DNA"/>
</dbReference>
<reference evidence="2 3" key="1">
    <citation type="journal article" date="2019" name="Nat. Plants">
        <title>Genome sequencing of Musa balbisiana reveals subgenome evolution and function divergence in polyploid bananas.</title>
        <authorList>
            <person name="Yao X."/>
        </authorList>
    </citation>
    <scope>NUCLEOTIDE SEQUENCE [LARGE SCALE GENOMIC DNA]</scope>
    <source>
        <strain evidence="3">cv. DH-PKW</strain>
        <tissue evidence="2">Leaves</tissue>
    </source>
</reference>
<accession>A0A4S8IT11</accession>
<feature type="compositionally biased region" description="Basic residues" evidence="1">
    <location>
        <begin position="1"/>
        <end position="20"/>
    </location>
</feature>
<evidence type="ECO:0000313" key="3">
    <source>
        <dbReference type="Proteomes" id="UP000317650"/>
    </source>
</evidence>
<gene>
    <name evidence="2" type="ORF">C4D60_Mb06t32200</name>
</gene>
<evidence type="ECO:0000313" key="2">
    <source>
        <dbReference type="EMBL" id="THU51549.1"/>
    </source>
</evidence>
<evidence type="ECO:0000256" key="1">
    <source>
        <dbReference type="SAM" id="MobiDB-lite"/>
    </source>
</evidence>
<comment type="caution">
    <text evidence="2">The sequence shown here is derived from an EMBL/GenBank/DDBJ whole genome shotgun (WGS) entry which is preliminary data.</text>
</comment>
<organism evidence="2 3">
    <name type="scientific">Musa balbisiana</name>
    <name type="common">Banana</name>
    <dbReference type="NCBI Taxonomy" id="52838"/>
    <lineage>
        <taxon>Eukaryota</taxon>
        <taxon>Viridiplantae</taxon>
        <taxon>Streptophyta</taxon>
        <taxon>Embryophyta</taxon>
        <taxon>Tracheophyta</taxon>
        <taxon>Spermatophyta</taxon>
        <taxon>Magnoliopsida</taxon>
        <taxon>Liliopsida</taxon>
        <taxon>Zingiberales</taxon>
        <taxon>Musaceae</taxon>
        <taxon>Musa</taxon>
    </lineage>
</organism>
<name>A0A4S8IT11_MUSBA</name>
<feature type="region of interest" description="Disordered" evidence="1">
    <location>
        <begin position="1"/>
        <end position="36"/>
    </location>
</feature>
<sequence>MHRARPIPPASRRRRPRRAPRSPASTAGDRTTQPRT</sequence>
<dbReference type="Proteomes" id="UP000317650">
    <property type="component" value="Chromosome 6"/>
</dbReference>